<dbReference type="SUPFAM" id="SSF52777">
    <property type="entry name" value="CoA-dependent acyltransferases"/>
    <property type="match status" value="10"/>
</dbReference>
<name>A0A9D4TS28_CHLVU</name>
<dbReference type="NCBIfam" id="TIGR01733">
    <property type="entry name" value="AA-adenyl-dom"/>
    <property type="match status" value="5"/>
</dbReference>
<feature type="transmembrane region" description="Helical" evidence="7">
    <location>
        <begin position="6552"/>
        <end position="6581"/>
    </location>
</feature>
<dbReference type="Gene3D" id="2.160.10.10">
    <property type="entry name" value="Hexapeptide repeat proteins"/>
    <property type="match status" value="1"/>
</dbReference>
<feature type="compositionally biased region" description="Basic and acidic residues" evidence="6">
    <location>
        <begin position="6829"/>
        <end position="6841"/>
    </location>
</feature>
<protein>
    <recommendedName>
        <fullName evidence="8">Carrier domain-containing protein</fullName>
    </recommendedName>
</protein>
<dbReference type="Gene3D" id="1.10.1200.10">
    <property type="entry name" value="ACP-like"/>
    <property type="match status" value="6"/>
</dbReference>
<dbReference type="InterPro" id="IPR023213">
    <property type="entry name" value="CAT-like_dom_sf"/>
</dbReference>
<dbReference type="GO" id="GO:0009366">
    <property type="term" value="C:enterobactin synthetase complex"/>
    <property type="evidence" value="ECO:0007669"/>
    <property type="project" value="TreeGrafter"/>
</dbReference>
<dbReference type="GO" id="GO:0043041">
    <property type="term" value="P:amino acid activation for nonribosomal peptide biosynthetic process"/>
    <property type="evidence" value="ECO:0007669"/>
    <property type="project" value="TreeGrafter"/>
</dbReference>
<dbReference type="InterPro" id="IPR025110">
    <property type="entry name" value="AMP-bd_C"/>
</dbReference>
<dbReference type="GO" id="GO:0009239">
    <property type="term" value="P:enterobactin biosynthetic process"/>
    <property type="evidence" value="ECO:0007669"/>
    <property type="project" value="TreeGrafter"/>
</dbReference>
<dbReference type="FunFam" id="3.40.50.980:FF:000001">
    <property type="entry name" value="Non-ribosomal peptide synthetase"/>
    <property type="match status" value="4"/>
</dbReference>
<keyword evidence="1" id="KW-0596">Phosphopantetheine</keyword>
<evidence type="ECO:0000256" key="7">
    <source>
        <dbReference type="SAM" id="Phobius"/>
    </source>
</evidence>
<dbReference type="InterPro" id="IPR020806">
    <property type="entry name" value="PKS_PP-bd"/>
</dbReference>
<organism evidence="9 10">
    <name type="scientific">Chlorella vulgaris</name>
    <name type="common">Green alga</name>
    <dbReference type="NCBI Taxonomy" id="3077"/>
    <lineage>
        <taxon>Eukaryota</taxon>
        <taxon>Viridiplantae</taxon>
        <taxon>Chlorophyta</taxon>
        <taxon>core chlorophytes</taxon>
        <taxon>Trebouxiophyceae</taxon>
        <taxon>Chlorellales</taxon>
        <taxon>Chlorellaceae</taxon>
        <taxon>Chlorella clade</taxon>
        <taxon>Chlorella</taxon>
    </lineage>
</organism>
<dbReference type="SUPFAM" id="SSF47336">
    <property type="entry name" value="ACP-like"/>
    <property type="match status" value="6"/>
</dbReference>
<evidence type="ECO:0000259" key="8">
    <source>
        <dbReference type="PROSITE" id="PS50075"/>
    </source>
</evidence>
<feature type="transmembrane region" description="Helical" evidence="7">
    <location>
        <begin position="235"/>
        <end position="259"/>
    </location>
</feature>
<feature type="transmembrane region" description="Helical" evidence="7">
    <location>
        <begin position="6925"/>
        <end position="6950"/>
    </location>
</feature>
<feature type="region of interest" description="Disordered" evidence="6">
    <location>
        <begin position="6798"/>
        <end position="6851"/>
    </location>
</feature>
<dbReference type="OrthoDB" id="508475at2759"/>
<evidence type="ECO:0000256" key="2">
    <source>
        <dbReference type="ARBA" id="ARBA00022553"/>
    </source>
</evidence>
<reference evidence="9" key="1">
    <citation type="journal article" date="2019" name="Plant J.">
        <title>Chlorella vulgaris genome assembly and annotation reveals the molecular basis for metabolic acclimation to high light conditions.</title>
        <authorList>
            <person name="Cecchin M."/>
            <person name="Marcolungo L."/>
            <person name="Rossato M."/>
            <person name="Girolomoni L."/>
            <person name="Cosentino E."/>
            <person name="Cuine S."/>
            <person name="Li-Beisson Y."/>
            <person name="Delledonne M."/>
            <person name="Ballottari M."/>
        </authorList>
    </citation>
    <scope>NUCLEOTIDE SEQUENCE</scope>
    <source>
        <strain evidence="9">211/11P</strain>
    </source>
</reference>
<dbReference type="InterPro" id="IPR020845">
    <property type="entry name" value="AMP-binding_CS"/>
</dbReference>
<dbReference type="GO" id="GO:0006631">
    <property type="term" value="P:fatty acid metabolic process"/>
    <property type="evidence" value="ECO:0007669"/>
    <property type="project" value="UniProtKB-KW"/>
</dbReference>
<dbReference type="InterPro" id="IPR011004">
    <property type="entry name" value="Trimer_LpxA-like_sf"/>
</dbReference>
<feature type="transmembrane region" description="Helical" evidence="7">
    <location>
        <begin position="6601"/>
        <end position="6621"/>
    </location>
</feature>
<sequence>MSPSSGRPAGSTLLEVFQALSAKQPAALALRWLDDSGNEVSTLSYGELESQVAAVSEWLLKSLRLKPGDRVVLSFPPGLKFLVAFLSCLAAGIIAVPIYPPSPATFKKDSVRLALIAKTAGATIALTSTDYNLVVTGLKWKSFFTGGGGGAAGGVEWKAVPDKLFSTGKGRRMKQGSVKPSDVAFLQFTSGSTGDPKGVMVTHGNILHNLSAIYIHLPQRPGVTMVSWMPQYHDFGLIVMMLLPLYVGYNSVVMSPFAFLKDPMVWLRTITKYRGEITAAPNFAFTRCVLAWQRMAPEKRPKLDLSSLIFACNAAEPIRPSTLTDFQETFGPMGLKPTVMCPAYGLAEHVVYAGTMAARPQMPTVIDPDTGFVACAVVGSNADVDLQLMGFGGEEEGREPSPVAPGATGEVWLSSPSKAAGYWGRPDVTKETFHNLYQGREYLRTGDLAYIKDGLLYITGRLKDVIIVGGRNLYPQDVEVTVEAVSKEIRPGCVASFQLQTGLGRGDAGSAAAMSPDQIGIVAEVRAAKLDTATINGLFAGIRQAVTAEHGLTVARIALVKARTIPKTTSGKIRRSTCKDLMLEGGKLDVIPGGMYDASDAKQAAEIAGMGAEWQPPTDEEAAALRPVSARNLLALDASPADRLRAELADIISGATGIPLSQLAPDAPLAELGVGSLQALQIVGEVQEKYGVALDPTLWFEGLTLTQMVDQTAELMKGGGGGGAEAAAAAAAAAAADAAAAAGQAQPASFNQAQMFVLDSKGAGASLNIPFALDLAGELQMPALLAALDVLAARHDTLRARFTVLDGAPAVVYAPAPPAPGAFAPVLARAPLPSGGDAAVAAAVAAEGTRHFSLVDGPLLRLLLLESPQRNVLVVTTHHSISDGWSVRILMNDLAAAYSACVRGEQPSLPPLPATYAAYAAWQHAQAEQGAWDADLEYWSSRLLGAPSYLALPYRKAGGGGTAAAAAGPGAAVPLFLPRDVVAGLSALAGRGGTTLFSVLAAAVSALLMRYADQEDVTLGIPFSGREAGPAPLLRQVGYYVNTLVLRLTADSSQPFDQLVAAAKAEVQAATAHGTVPYQQVATKAVKRGSTPFQVYLVHQDYRLLQVAPFEGLQVEPILDIDLGSSQFDAAFEMLSTPEGDIKGRLVYNSEKLAQPTMAAMAAALGALCAAAAADPATPLAALPLLGTSVRSSLAALSAAPYRDDYLKSLPVHAAFQQHAKRTPAAPCLIFEGETLSYGQVEARVNSMARALTGMGVGRGTPVGLMLDRSFELVIAMLAAMKAGGCYVPLDPEYPDDRLVGYMEDSKAVVLVTQQQHADRAAQLGGEGATWKTVLVDQIPTNGSEAAPTPAAGASSEDTAYIEFTSGSTGRPKGVAVSHRALADFLCWTRDTWKLGPEDASLLLISIQFDPHVACVFTPLFVGGRLVIPRPGGQSSADYIMGLVAEHGVSFLPSVPTFGWEHFKTRHASKCGKLKAYLFGGEPLPPELVGVVQNATPQALPSHNVYGPTEATILITMGVFTEDNVADGIHIGRPNTNAHTYIVDSSLRPVPPGVPGELLLSGPRLAAGYVGRPDLTADKFVPNPCLELVKGDIPAGMERFYEMAYHTGDLVRWRPDGNLDFLGRIDRQVKVNGVRIELGEVEAALGSAAGVSQAVATAMLDPGIGAKRLVGYVTPGDVSPAAVVAHCRTLLVPAMVPSAIVALDSFPLLPNGKIDMAGMPVPDWRSLQEEEVEYVAPATQTEERLHALWLQVLGREDPVSTIADFLTVGGTSMLVIRLASAIQVAFGLSSPLNRLHELSTIQAMAKYVDEMVLADAGSTALAPRQWPDDRLRPASLGQEQLYVVCQFDQTGSLYNEPLLVDMRGTVDVPRLEAALLATAQRQEALRSCYVQTPQGLAICLLPELKAAPVRIVDLRGKVPEDAGQDQELVSAELKADSHRSFNLLGGEPLWRGLVLRLSDKRALVLFTLHHAVMDGWSIGVFMADLTAMYNADTSRPQPPLDYSDYAAWQREWLARPQAEAQRDWWRDQLKDAPALLQLPTDFQRPAVPTGKGGSRHVLLDVATTAAAKAFARESGSTLYNLFLSVYRLLLCRLSGEDGIVIGTTQSNRPANTENLMGYFLNVLPLYGKVWPTDSLRELIKRELQTLQGAMAHGEIPFDQIVDACGVQRSPAHNPLVQALITTEEEGFMPILGMEGLEPTQVTYYHHEGSKMDMNLAFFPHGEQYTIGIEYNSDLFTPATAQSFLDGYVALLTDGLANPAKPVGTLALLSAAQKQELYTTLASGPLRPHYVPEGGATLTIEAFEREADAEPGRPCLVFNGTTLSYGEVNTRANRLARTLVQLGVSRDVGVGLMMDRSFELVIAMLAAMKAGGCYVPLDPEYPDDRLVCYMEDSKAAVLITQREHNSRAQQLGGADAVWKVLVVEDYDFTSGDASNLPADRVQGDSLAYVIFTSGSTGRPKGVMIDHTALIDFLLYNLDYYSVTKEDTCLLSVTINFDPHVMQLFTGLIIGARLVIARPGGHVDPEYMAGLMHAYDVSFYNTVPALGLEYYKCPAISKCTSLRSAIFSGEAMPTELVELIYRNVPKQVTVYNAYGPTEATVMATNLKCTAGMKHMSIGYPEANMHCYIVDRFMQPVPVGVPGELLLSGPRLARGYIGRADLTADKFVHNPCYDDVAGLLPDPLRKYFQLAYRTGDLCRFKANGEIDFQGRIDNQVKINGVRMELGEVEVALGSAPGVAQAVATARLDPAINAKRLVGYVMPATVDVAEVVAHCRSQLVPAMVPSAIVALDTFPLLPNGKVNVKALPEPTFGVSQEYVGPATDLEAALQEVWTEVLGLPKPISVTADFFMTGGTSLQVFRVVAGMQKRSGGTLPALPPTLIHTHRTIRATAAAIAAMSADGGGDAAAAALGLGAGGEPIAPRSWPSALRPLSANQEQMWLLFKASPGSSAYNMPLVVSSEGGVLDAGRLQAALDAVSARHEVLRMHYVEGGDGIAQAHIAPAEGYSVPLTVTKAGSNGDLAATLRAATTEPFDLAAGPLLRALLLVDGRKASTLAVVMHHAVGDAWSQGILLRELAAAYNAAGQRGGAAVVPPPLELQYSDYAAWQQEQLAGPAAAAARAYWQKTLAGAPSVLQLPTLGGRPTSPQYTAGAEAVQIPTEVMAKLGAAAHGLGVNTQALLLACLQALLCRYSGQEEVVVGVPVAGRDRPETHPVIGYFINSVPILGGLGDTSGGDGEGPTLAAMARAASQALTDALAHSLLPLTQLAAAVRAERILGANPVFQVLLQYLPDADSVGLELTGAGKVSLVTSPPAPAKAKMDLLFNVGGDGLLTIEYMTELYDAAMVRRLAGAYLALLSAAASAPYTPAIEVELATPDDERLLAAFVPGEMHPEYLSAPFTIHQFEDVAAAHPGRVALEFEGREMTYGELNTQANLLAHKLVQRGIQNDVLLGVMMMRSFELVISILATLKAGGGYLPLDPAYPDDRLAIYTEDADVSVMLVSSDLAPRAAALLAAAGKASTPVLLVDQEVAAAASAADPGNLERSRVQAEGACYSIFTSGSTGRPKGAQLLNGGLRDLICWLISYFQCGIDDVVLMTNTVSFDAHVLQLYPPLVVGAKLVLASPKGHLDPDYMADLICSTAATGLIFTVPTLMREWVASLGDRRPPSVRMWGIGGENVSLADVALMQKVFPNIRGPMNSYGPTEVTAVTVQHTFEQGATTHVLGKPDHNVHAYVVDAKMRPVPVGVPGELLLSGPRLGRGYIGRPDLTAEKFIQNPCYRQFIHTVPPELQPHYRLAYRTGDLVRWRPDGYIDFMGRIDRQVKINGVRLELGEVEITLSSFEGVTQAVAAVAAAPDGSKRLVGYVTPGGVDIGALLAHCRSQLVPAMVPSAIVALDTFPVMPNGKIDTKSLPPPDFGPGGGEEYVAASTPLQEQLQGIWMKVLGLPADEPLSVEADFFAAGGTSLQVFRVQAAMQAALGLAVPPTLIHTSRTVAATAAELEKLRSSGGGEGGAAAPLPPVPAHSWPDNVRPLSANQEQMWVLYKSGGQTSAYNIPLGLTIESLSGIDVAALQRALDAVAFRHETLRMRFDEQADGSVVGVVTPPESASIPLATSSASSADALAAAVQAEARAPFDLQTAPLVRAALVQGPGGSGVLVLVLHHSIGDGWSMDILLSELQQAYTAAAAVVPQDASASGQLLPILELQYADFAAWQKEQLGGAAATRQRAWWRKALGGAPQVLQLPWDRQRPEAPSFNGGNYRLTVEPGLMARLAAVASGLGVNMQAVLLAGLKAVLSKYSAQDDIVVGVPTAGRDLAETQPMIGYFINTTAVRTQLEPADTFAALAKRVSGGVLAALERNLLPFSEVVTAAGVARSPGVNPIFQVMFQYLPDSQAFAASFGEAACGLYDMPGLGQAKVDIAVIVNGEGRIVVDYMAELFDEPTIARIMASYASLLSSMAAAPEAPVAAADLFPAGGLHSLLTKFAPGEARPDHLAAPLVHVAFEQHAAAEPTRPCLVFEGTTLSYGEANERANILAHALAAAGAVKGTPIGLMLDRSPDLLVAMLAAWKAGGVYVPLDPEYPDDRLAGYMEDSKAAVLVTQQQHAERAAKLGGKAAAWKALDINTVWAAPATPETSAHPPPAGAAVSPEDTAYIEFTSGSTGRPKGVVIHHRGFAAYCCALRDTLGLTPDTCSLLTISVNFDPHLRQTWPHLFCGGRVVISRPGGHTDPEYVMGLVADHAVSFLYTVPALGLLYYETAAVALCTSLLHAAFSGEALPPVLVALVASSTPNKLPCTNVYGPTECTLSSTTSIVSPGQQVTIGRPDPNVHCYVVDSQLRAVPVGVPGELLISGPRLGKGYIGRPDLTAAAYVPSPLYDDVKELVPSHMRQYYQTAYRTGDLVRWQPGGNLEYLGRIDRQVKIDGVRVELGEVESVLGSAPGVTRAVAVAMMDPGINAKRLVGYVTPADASVAAMTAHCKERLVAAMVPSVIVPLAAFPLLPNGKVDQKSLPPPDFEGGAGAGEFVPAEGPLEERLAAIWMRVLGRTAPISATADFFAIGGTSLLCFRLVAAISRELAAPGLPATFVHAQRTIQAQSIALEEEYGCETLLTDADGAGMARLRSKAGARLLLAPGKWDDNVRPLSANQQQMWVLFQNGAHAAYNIPVCLRLRGVVDVAALQTALNYIAARHENLRLAFHEVHDTGEVVGIVQPSSGYTVPLKVTDLSAAGAEALDEAVVVEATRAFDLRQHPLLRAVLFLGSGNDATLAMTVHHAVGDAWSSGVLLTELTAAYNAFRGGKGFSPVTVHRLPSRAATLRGSPSMLRGGASMLRGGASRFMGGASKMVGLSGPPSKIDRGTAAAAAAGPLEPLGVQYADFVVWQLRTLEQRGEALRSWWQEALRGAPSLLQLPIDRPRPEEPTCAAGTHHLFLPPETMSRLAQLAGRLAVNMQALLLAGVMAVLSRYSGQEDVVVGVPTAGRDLPETQSLIGYFVNTVAVRAVLEEDDTFESLVKRVSTSQVDALQNSALPFADVVSAVGAKRARGINPLFQVMFQYFPDGASMQPALQGLQVEMLPAPPLEQAKVDISIYIDGKGRLGMDYMAELFDAATIQAIGDSMQRMLEGAAAAAATNIYKLPILGQANKAQLAKLTSGDIRPHYVLDGGAALTVERFERVAAADPNRPCLKLNGAMLSYGEVNARANRLAHWLAGAGVGRDIAVGVMLDRSFELVIAMLAAMKAGGCFVPLDPEYPDDRLAGYMEDSKAAVLVTRSGHADRAAQLGGEAAVWKVLVCEEFDFTSGDASNLPTDRVQGDALAYVIFTSGSTGRPKGVMIDHIALNDFLLYNLDYYEIDADSVFLLSVTINFDPFIMQMWTPLIAGAQLVIARPGGHVDPEYMADLLVDERITFFNTVPALGLEYYKCPAVQNCTSLKTALFMGEALPIELVELVYRNVPEGVTVVNAYGPTEATVMATNLKCWAGQKHMSIGYPEANMHCYVVDRFMQPVPVGVPGELLLSGPRLARGYIGRADLTADKFVPNPCYDDVVEFVPEPLRKYFKLVYRTGDLVRFKANGEIDCLGRIDNQIKINGVRMELGEVETALGTAPGVTQAVAVAVMDVDAGQKKLVGYVTPGDVSPSDVLDHCRTLLVPAMVPSVVVAMEAFPLLPNGKVATRALPPPVYGAAADAEYVAPTNPTEQVIQTIWMDVLGITDPISIDADYFDIGGSSIKAGIINARIRKYMELDELPGNLILTNRTIRKVALALSAGGGQKELRATPTRMLAGRATKRVFGSLAVENALAARMNATDLELGQHMPHAVPLTRLPYALYMVVSVIFGLLTTLIAPLCTATIVSLMALIQAEPSPKSGYWNFLIGPAIYLGLLLLMFCALPIIKWLLFPRRMRPGVYPLYGWVYLRWTAYQAIQRRVMWYLTPHIGGTPVWNMWLRSLGARIGQGCVIDTNNINEPDLISIGHNVLVAEDAFVSAATIVPPGFVDENAGCLIFSTALVGDNCVLGRRSVVPAGSRLAHDKLLRPYAAPNHLRGVLDLEEGRKLYPHFYPERHMRWYTHGLTSLIGSALNTMSYIPGAVLSICVVCWVYNLTPGLVPYEPVPGVPSLFNPFINIIPVQDFVAVMYAALGFATRGTTLYFKIIMLPIAGTLASGVVLTPVTMFVQFLFNLVWKWTMLGRLSPGRNLAASQSMLLRYRVFLNLQRGGMWMLSKQYFHSTLVANSLLRAFGAKLGYDSHVDGITEYDAVEIGNVAVTGGNSSFQAVDEDGIVNRIAVQDFASFGHTTFFPGSSVGFASIVGNETSVHVNRTVPPQHNLQGDLLYPGGASTTPDKDDDADSDKESAGSEPKDIEAGGAAGGKDEPPARVADFDIFAPTAPPSGLWHKIKACGTAARVVMLTLAMDAGTGAACWSPASVALASFMAFLKQDKKWGVGELIALTVPLVVLLCAVGLCCLVVWMNFHTLLWRGKQLWKKSSASGKSLRVRMLGLIEGKIQTLFDAFKGTPTFNVAMSASGWGVAPESIIFGSLSQEMSLFHGGKGLVIEPGAVMSTHYIQSGRLFYVPVTTEEYVWVQARTRTLAAPAFGDHSRILPASMILPNEEVPAATVWGGIPANPVAKVAPPQIMSAVEAGRRSALEAKDTVLTLQPDSDGGAPPPPSAQSSAAVLADIQEVMVAGKSGALAAGPSTRRGALADRKRSAVTFRLADPTAYAGATAATSRRQLQATAVAGTTFRMQAVPEESAASATAAAAGLASNDPLDIV</sequence>
<dbReference type="GO" id="GO:0005829">
    <property type="term" value="C:cytosol"/>
    <property type="evidence" value="ECO:0007669"/>
    <property type="project" value="TreeGrafter"/>
</dbReference>
<dbReference type="Pfam" id="PF00550">
    <property type="entry name" value="PP-binding"/>
    <property type="match status" value="6"/>
</dbReference>
<dbReference type="GO" id="GO:0047527">
    <property type="term" value="F:2,3-dihydroxybenzoate-serine ligase activity"/>
    <property type="evidence" value="ECO:0007669"/>
    <property type="project" value="TreeGrafter"/>
</dbReference>
<dbReference type="InterPro" id="IPR010071">
    <property type="entry name" value="AA_adenyl_dom"/>
</dbReference>
<dbReference type="CDD" id="cd05931">
    <property type="entry name" value="FAAL"/>
    <property type="match status" value="1"/>
</dbReference>
<dbReference type="Gene3D" id="3.30.559.30">
    <property type="entry name" value="Nonribosomal peptide synthetase, condensation domain"/>
    <property type="match status" value="5"/>
</dbReference>
<keyword evidence="3" id="KW-0436">Ligase</keyword>
<dbReference type="SMART" id="SM00823">
    <property type="entry name" value="PKS_PP"/>
    <property type="match status" value="5"/>
</dbReference>
<dbReference type="NCBIfam" id="NF003417">
    <property type="entry name" value="PRK04813.1"/>
    <property type="match status" value="6"/>
</dbReference>
<dbReference type="InterPro" id="IPR042099">
    <property type="entry name" value="ANL_N_sf"/>
</dbReference>
<evidence type="ECO:0000256" key="6">
    <source>
        <dbReference type="SAM" id="MobiDB-lite"/>
    </source>
</evidence>
<keyword evidence="2" id="KW-0597">Phosphoprotein</keyword>
<keyword evidence="7" id="KW-0472">Membrane</keyword>
<evidence type="ECO:0000256" key="1">
    <source>
        <dbReference type="ARBA" id="ARBA00022450"/>
    </source>
</evidence>
<keyword evidence="7" id="KW-0812">Transmembrane</keyword>
<dbReference type="InterPro" id="IPR001242">
    <property type="entry name" value="Condensation_dom"/>
</dbReference>
<dbReference type="Gene3D" id="3.40.50.980">
    <property type="match status" value="10"/>
</dbReference>
<keyword evidence="4" id="KW-0276">Fatty acid metabolism</keyword>
<keyword evidence="7" id="KW-1133">Transmembrane helix</keyword>
<dbReference type="Gene3D" id="2.30.38.10">
    <property type="entry name" value="Luciferase, Domain 3"/>
    <property type="match status" value="5"/>
</dbReference>
<gene>
    <name evidence="9" type="ORF">D9Q98_010372</name>
</gene>
<feature type="transmembrane region" description="Helical" evidence="7">
    <location>
        <begin position="6633"/>
        <end position="6656"/>
    </location>
</feature>
<dbReference type="Gene3D" id="3.30.300.30">
    <property type="match status" value="6"/>
</dbReference>
<dbReference type="Pfam" id="PF13193">
    <property type="entry name" value="AMP-binding_C"/>
    <property type="match status" value="4"/>
</dbReference>
<dbReference type="Pfam" id="PF00501">
    <property type="entry name" value="AMP-binding"/>
    <property type="match status" value="6"/>
</dbReference>
<keyword evidence="10" id="KW-1185">Reference proteome</keyword>
<evidence type="ECO:0000256" key="4">
    <source>
        <dbReference type="ARBA" id="ARBA00022832"/>
    </source>
</evidence>
<feature type="domain" description="Carrier" evidence="8">
    <location>
        <begin position="2816"/>
        <end position="2895"/>
    </location>
</feature>
<dbReference type="InterPro" id="IPR009081">
    <property type="entry name" value="PP-bd_ACP"/>
</dbReference>
<dbReference type="SUPFAM" id="SSF56801">
    <property type="entry name" value="Acetyl-CoA synthetase-like"/>
    <property type="match status" value="6"/>
</dbReference>
<dbReference type="PROSITE" id="PS50075">
    <property type="entry name" value="CARRIER"/>
    <property type="match status" value="6"/>
</dbReference>
<feature type="domain" description="Carrier" evidence="8">
    <location>
        <begin position="1736"/>
        <end position="1812"/>
    </location>
</feature>
<dbReference type="Gene3D" id="3.40.50.12780">
    <property type="entry name" value="N-terminal domain of ligase-like"/>
    <property type="match status" value="1"/>
</dbReference>
<accession>A0A9D4TS28</accession>
<dbReference type="Proteomes" id="UP001055712">
    <property type="component" value="Unassembled WGS sequence"/>
</dbReference>
<dbReference type="InterPro" id="IPR036736">
    <property type="entry name" value="ACP-like_sf"/>
</dbReference>
<evidence type="ECO:0000256" key="3">
    <source>
        <dbReference type="ARBA" id="ARBA00022598"/>
    </source>
</evidence>
<evidence type="ECO:0000256" key="5">
    <source>
        <dbReference type="ARBA" id="ARBA00023098"/>
    </source>
</evidence>
<dbReference type="InterPro" id="IPR000873">
    <property type="entry name" value="AMP-dep_synth/lig_dom"/>
</dbReference>
<dbReference type="SUPFAM" id="SSF51161">
    <property type="entry name" value="Trimeric LpxA-like enzymes"/>
    <property type="match status" value="2"/>
</dbReference>
<keyword evidence="5" id="KW-0443">Lipid metabolism</keyword>
<feature type="domain" description="Carrier" evidence="8">
    <location>
        <begin position="5016"/>
        <end position="5093"/>
    </location>
</feature>
<proteinExistence type="predicted"/>
<feature type="domain" description="Carrier" evidence="8">
    <location>
        <begin position="6175"/>
        <end position="6252"/>
    </location>
</feature>
<dbReference type="PANTHER" id="PTHR45527:SF1">
    <property type="entry name" value="FATTY ACID SYNTHASE"/>
    <property type="match status" value="1"/>
</dbReference>
<dbReference type="CDD" id="cd05930">
    <property type="entry name" value="A_NRPS"/>
    <property type="match status" value="5"/>
</dbReference>
<feature type="transmembrane region" description="Helical" evidence="7">
    <location>
        <begin position="81"/>
        <end position="99"/>
    </location>
</feature>
<dbReference type="Gene3D" id="3.30.559.10">
    <property type="entry name" value="Chloramphenicol acetyltransferase-like domain"/>
    <property type="match status" value="5"/>
</dbReference>
<feature type="transmembrane region" description="Helical" evidence="7">
    <location>
        <begin position="6351"/>
        <end position="6375"/>
    </location>
</feature>
<feature type="domain" description="Carrier" evidence="8">
    <location>
        <begin position="3923"/>
        <end position="3998"/>
    </location>
</feature>
<dbReference type="EMBL" id="SIDB01000005">
    <property type="protein sequence ID" value="KAI3432787.1"/>
    <property type="molecule type" value="Genomic_DNA"/>
</dbReference>
<dbReference type="CDD" id="cd19531">
    <property type="entry name" value="LCL_NRPS-like"/>
    <property type="match status" value="4"/>
</dbReference>
<dbReference type="GO" id="GO:0008610">
    <property type="term" value="P:lipid biosynthetic process"/>
    <property type="evidence" value="ECO:0007669"/>
    <property type="project" value="InterPro"/>
</dbReference>
<dbReference type="InterPro" id="IPR045851">
    <property type="entry name" value="AMP-bd_C_sf"/>
</dbReference>
<feature type="transmembrane region" description="Helical" evidence="7">
    <location>
        <begin position="6884"/>
        <end position="6913"/>
    </location>
</feature>
<dbReference type="GO" id="GO:0031177">
    <property type="term" value="F:phosphopantetheine binding"/>
    <property type="evidence" value="ECO:0007669"/>
    <property type="project" value="InterPro"/>
</dbReference>
<reference evidence="9" key="2">
    <citation type="submission" date="2020-11" db="EMBL/GenBank/DDBJ databases">
        <authorList>
            <person name="Cecchin M."/>
            <person name="Marcolungo L."/>
            <person name="Rossato M."/>
            <person name="Girolomoni L."/>
            <person name="Cosentino E."/>
            <person name="Cuine S."/>
            <person name="Li-Beisson Y."/>
            <person name="Delledonne M."/>
            <person name="Ballottari M."/>
        </authorList>
    </citation>
    <scope>NUCLEOTIDE SEQUENCE</scope>
    <source>
        <strain evidence="9">211/11P</strain>
        <tissue evidence="9">Whole cell</tissue>
    </source>
</reference>
<dbReference type="PANTHER" id="PTHR45527">
    <property type="entry name" value="NONRIBOSOMAL PEPTIDE SYNTHETASE"/>
    <property type="match status" value="1"/>
</dbReference>
<dbReference type="Pfam" id="PF00668">
    <property type="entry name" value="Condensation"/>
    <property type="match status" value="6"/>
</dbReference>
<dbReference type="PROSITE" id="PS00455">
    <property type="entry name" value="AMP_BINDING"/>
    <property type="match status" value="3"/>
</dbReference>
<evidence type="ECO:0000313" key="10">
    <source>
        <dbReference type="Proteomes" id="UP001055712"/>
    </source>
</evidence>
<feature type="transmembrane region" description="Helical" evidence="7">
    <location>
        <begin position="6309"/>
        <end position="6339"/>
    </location>
</feature>
<feature type="domain" description="Carrier" evidence="8">
    <location>
        <begin position="639"/>
        <end position="716"/>
    </location>
</feature>
<evidence type="ECO:0000313" key="9">
    <source>
        <dbReference type="EMBL" id="KAI3432787.1"/>
    </source>
</evidence>
<comment type="caution">
    <text evidence="9">The sequence shown here is derived from an EMBL/GenBank/DDBJ whole genome shotgun (WGS) entry which is preliminary data.</text>
</comment>
<dbReference type="InterPro" id="IPR040097">
    <property type="entry name" value="FAAL/FAAC"/>
</dbReference>